<feature type="compositionally biased region" description="Basic and acidic residues" evidence="1">
    <location>
        <begin position="17"/>
        <end position="30"/>
    </location>
</feature>
<gene>
    <name evidence="2" type="ORF">PYCCODRAFT_1252495</name>
</gene>
<dbReference type="AlphaFoldDB" id="A0A1Y2I6G8"/>
<dbReference type="EMBL" id="KZ084167">
    <property type="protein sequence ID" value="OSC96759.1"/>
    <property type="molecule type" value="Genomic_DNA"/>
</dbReference>
<name>A0A1Y2I6G8_TRAC3</name>
<evidence type="ECO:0000313" key="2">
    <source>
        <dbReference type="EMBL" id="OSC96759.1"/>
    </source>
</evidence>
<keyword evidence="3" id="KW-1185">Reference proteome</keyword>
<feature type="region of interest" description="Disordered" evidence="1">
    <location>
        <begin position="17"/>
        <end position="36"/>
    </location>
</feature>
<dbReference type="Proteomes" id="UP000193067">
    <property type="component" value="Unassembled WGS sequence"/>
</dbReference>
<reference evidence="2 3" key="1">
    <citation type="journal article" date="2015" name="Biotechnol. Biofuels">
        <title>Enhanced degradation of softwood versus hardwood by the white-rot fungus Pycnoporus coccineus.</title>
        <authorList>
            <person name="Couturier M."/>
            <person name="Navarro D."/>
            <person name="Chevret D."/>
            <person name="Henrissat B."/>
            <person name="Piumi F."/>
            <person name="Ruiz-Duenas F.J."/>
            <person name="Martinez A.T."/>
            <person name="Grigoriev I.V."/>
            <person name="Riley R."/>
            <person name="Lipzen A."/>
            <person name="Berrin J.G."/>
            <person name="Master E.R."/>
            <person name="Rosso M.N."/>
        </authorList>
    </citation>
    <scope>NUCLEOTIDE SEQUENCE [LARGE SCALE GENOMIC DNA]</scope>
    <source>
        <strain evidence="2 3">BRFM310</strain>
    </source>
</reference>
<organism evidence="2 3">
    <name type="scientific">Trametes coccinea (strain BRFM310)</name>
    <name type="common">Pycnoporus coccineus</name>
    <dbReference type="NCBI Taxonomy" id="1353009"/>
    <lineage>
        <taxon>Eukaryota</taxon>
        <taxon>Fungi</taxon>
        <taxon>Dikarya</taxon>
        <taxon>Basidiomycota</taxon>
        <taxon>Agaricomycotina</taxon>
        <taxon>Agaricomycetes</taxon>
        <taxon>Polyporales</taxon>
        <taxon>Polyporaceae</taxon>
        <taxon>Trametes</taxon>
    </lineage>
</organism>
<protein>
    <submittedName>
        <fullName evidence="2">Uncharacterized protein</fullName>
    </submittedName>
</protein>
<evidence type="ECO:0000256" key="1">
    <source>
        <dbReference type="SAM" id="MobiDB-lite"/>
    </source>
</evidence>
<evidence type="ECO:0000313" key="3">
    <source>
        <dbReference type="Proteomes" id="UP000193067"/>
    </source>
</evidence>
<sequence>MFWESTVVVMAEGRGRGEGALRHPPADHVSTRGSHPPHIPALPPSFSRLPCHPVTSIMALTSCRCLGGGAFAVLEYDSFRVSRYSSKPTASYARIESSFERDTASRIGKHGSLGLTTFLGPQMARTQHGHTASVAQNHFYVGRLDVIAGFGDGRLRFLVTIHPLSVEFPFSQHMVTVSPGRPP</sequence>
<proteinExistence type="predicted"/>
<accession>A0A1Y2I6G8</accession>